<dbReference type="Proteomes" id="UP000076630">
    <property type="component" value="Unassembled WGS sequence"/>
</dbReference>
<dbReference type="Gene3D" id="2.102.10.10">
    <property type="entry name" value="Rieske [2Fe-2S] iron-sulphur domain"/>
    <property type="match status" value="1"/>
</dbReference>
<accession>A0A161SLF5</accession>
<protein>
    <recommendedName>
        <fullName evidence="4">Rieske domain-containing protein</fullName>
    </recommendedName>
</protein>
<dbReference type="PROSITE" id="PS51257">
    <property type="entry name" value="PROKAR_LIPOPROTEIN"/>
    <property type="match status" value="1"/>
</dbReference>
<dbReference type="GO" id="GO:0051537">
    <property type="term" value="F:2 iron, 2 sulfur cluster binding"/>
    <property type="evidence" value="ECO:0007669"/>
    <property type="project" value="InterPro"/>
</dbReference>
<keyword evidence="1" id="KW-0732">Signal</keyword>
<keyword evidence="3" id="KW-1185">Reference proteome</keyword>
<dbReference type="RefSeq" id="WP_038984965.1">
    <property type="nucleotide sequence ID" value="NZ_JWJO01000009.1"/>
</dbReference>
<feature type="signal peptide" evidence="1">
    <location>
        <begin position="1"/>
        <end position="21"/>
    </location>
</feature>
<dbReference type="AlphaFoldDB" id="A0A161SLF5"/>
<dbReference type="OrthoDB" id="1201186at2"/>
<evidence type="ECO:0000256" key="1">
    <source>
        <dbReference type="SAM" id="SignalP"/>
    </source>
</evidence>
<dbReference type="SUPFAM" id="SSF50022">
    <property type="entry name" value="ISP domain"/>
    <property type="match status" value="1"/>
</dbReference>
<sequence>MKKIFLILFTIVLTISCSKSNNDNNYPNIPVVNINFDLNLNLPSANDLRVPNGTYIDYNHGYNGIAIVNNVRYYSAWELTCPDHNAATPCSKLVQKKKNDIYVYCQCKDKHNGQEAQFSLITGQSMTPGLKYVQLKPYPVYESNGALRIRY</sequence>
<evidence type="ECO:0008006" key="4">
    <source>
        <dbReference type="Google" id="ProtNLM"/>
    </source>
</evidence>
<comment type="caution">
    <text evidence="2">The sequence shown here is derived from an EMBL/GenBank/DDBJ whole genome shotgun (WGS) entry which is preliminary data.</text>
</comment>
<evidence type="ECO:0000313" key="2">
    <source>
        <dbReference type="EMBL" id="KZE83065.1"/>
    </source>
</evidence>
<dbReference type="InterPro" id="IPR036922">
    <property type="entry name" value="Rieske_2Fe-2S_sf"/>
</dbReference>
<evidence type="ECO:0000313" key="3">
    <source>
        <dbReference type="Proteomes" id="UP000076630"/>
    </source>
</evidence>
<gene>
    <name evidence="2" type="ORF">AV926_05830</name>
</gene>
<reference evidence="2 3" key="1">
    <citation type="submission" date="2016-01" db="EMBL/GenBank/DDBJ databases">
        <title>Whole genome sequencing of Myroides marinus L41.</title>
        <authorList>
            <person name="Hong K.W."/>
        </authorList>
    </citation>
    <scope>NUCLEOTIDE SEQUENCE [LARGE SCALE GENOMIC DNA]</scope>
    <source>
        <strain evidence="2 3">L41</strain>
    </source>
</reference>
<dbReference type="EMBL" id="LQNU01000041">
    <property type="protein sequence ID" value="KZE83065.1"/>
    <property type="molecule type" value="Genomic_DNA"/>
</dbReference>
<proteinExistence type="predicted"/>
<organism evidence="2 3">
    <name type="scientific">Myroides marinus</name>
    <dbReference type="NCBI Taxonomy" id="703342"/>
    <lineage>
        <taxon>Bacteria</taxon>
        <taxon>Pseudomonadati</taxon>
        <taxon>Bacteroidota</taxon>
        <taxon>Flavobacteriia</taxon>
        <taxon>Flavobacteriales</taxon>
        <taxon>Flavobacteriaceae</taxon>
        <taxon>Myroides</taxon>
    </lineage>
</organism>
<feature type="chain" id="PRO_5007826586" description="Rieske domain-containing protein" evidence="1">
    <location>
        <begin position="22"/>
        <end position="151"/>
    </location>
</feature>
<name>A0A161SLF5_9FLAO</name>